<feature type="region of interest" description="Disordered" evidence="1">
    <location>
        <begin position="67"/>
        <end position="94"/>
    </location>
</feature>
<accession>A0A9X1SW03</accession>
<sequence length="171" mass="18384">MSDGVPAEPIRIGHDERQAAVEALKHHQQAGRLDAQEYEERSVKAGNARSQQELDALFTDLPQPHSGAAAYGSAPAGLTQTNSTLTPGAPAPEPVVATGTPRRGVLNIDEPWATTIVSITPILGVVLFFVTESWLWFLAIPVVALLVYGPEGRYGVGPDAALKEKKRKRNR</sequence>
<feature type="compositionally biased region" description="Low complexity" evidence="1">
    <location>
        <begin position="67"/>
        <end position="77"/>
    </location>
</feature>
<dbReference type="EMBL" id="JAJOMB010000011">
    <property type="protein sequence ID" value="MCD5313435.1"/>
    <property type="molecule type" value="Genomic_DNA"/>
</dbReference>
<keyword evidence="2" id="KW-1133">Transmembrane helix</keyword>
<dbReference type="AlphaFoldDB" id="A0A9X1SW03"/>
<keyword evidence="2" id="KW-0472">Membrane</keyword>
<dbReference type="RefSeq" id="WP_231444616.1">
    <property type="nucleotide sequence ID" value="NZ_JAJOMB010000011.1"/>
</dbReference>
<feature type="transmembrane region" description="Helical" evidence="2">
    <location>
        <begin position="112"/>
        <end position="130"/>
    </location>
</feature>
<dbReference type="Pfam" id="PF08044">
    <property type="entry name" value="DUF1707"/>
    <property type="match status" value="1"/>
</dbReference>
<feature type="domain" description="DUF1707" evidence="3">
    <location>
        <begin position="10"/>
        <end position="62"/>
    </location>
</feature>
<evidence type="ECO:0000313" key="4">
    <source>
        <dbReference type="EMBL" id="MCD5313435.1"/>
    </source>
</evidence>
<dbReference type="InterPro" id="IPR012551">
    <property type="entry name" value="DUF1707_SHOCT-like"/>
</dbReference>
<comment type="caution">
    <text evidence="4">The sequence shown here is derived from an EMBL/GenBank/DDBJ whole genome shotgun (WGS) entry which is preliminary data.</text>
</comment>
<evidence type="ECO:0000313" key="5">
    <source>
        <dbReference type="Proteomes" id="UP001138997"/>
    </source>
</evidence>
<feature type="transmembrane region" description="Helical" evidence="2">
    <location>
        <begin position="136"/>
        <end position="156"/>
    </location>
</feature>
<keyword evidence="2" id="KW-0812">Transmembrane</keyword>
<organism evidence="4 5">
    <name type="scientific">Kineosporia babensis</name>
    <dbReference type="NCBI Taxonomy" id="499548"/>
    <lineage>
        <taxon>Bacteria</taxon>
        <taxon>Bacillati</taxon>
        <taxon>Actinomycetota</taxon>
        <taxon>Actinomycetes</taxon>
        <taxon>Kineosporiales</taxon>
        <taxon>Kineosporiaceae</taxon>
        <taxon>Kineosporia</taxon>
    </lineage>
</organism>
<protein>
    <submittedName>
        <fullName evidence="4">DUF1707 domain-containing protein</fullName>
    </submittedName>
</protein>
<evidence type="ECO:0000256" key="1">
    <source>
        <dbReference type="SAM" id="MobiDB-lite"/>
    </source>
</evidence>
<gene>
    <name evidence="4" type="ORF">LR394_21230</name>
</gene>
<name>A0A9X1SW03_9ACTN</name>
<evidence type="ECO:0000259" key="3">
    <source>
        <dbReference type="Pfam" id="PF08044"/>
    </source>
</evidence>
<keyword evidence="5" id="KW-1185">Reference proteome</keyword>
<evidence type="ECO:0000256" key="2">
    <source>
        <dbReference type="SAM" id="Phobius"/>
    </source>
</evidence>
<dbReference type="Proteomes" id="UP001138997">
    <property type="component" value="Unassembled WGS sequence"/>
</dbReference>
<reference evidence="4" key="1">
    <citation type="submission" date="2021-11" db="EMBL/GenBank/DDBJ databases">
        <title>Streptomyces corallinus and Kineosporia corallina sp. nov., two new coral-derived marine actinobacteria.</title>
        <authorList>
            <person name="Buangrab K."/>
            <person name="Sutthacheep M."/>
            <person name="Yeemin T."/>
            <person name="Harunari E."/>
            <person name="Igarashi Y."/>
            <person name="Sripreechasak P."/>
            <person name="Kanchanasin P."/>
            <person name="Tanasupawat S."/>
            <person name="Phongsopitanun W."/>
        </authorList>
    </citation>
    <scope>NUCLEOTIDE SEQUENCE</scope>
    <source>
        <strain evidence="4">JCM 31032</strain>
    </source>
</reference>
<proteinExistence type="predicted"/>